<gene>
    <name evidence="3" type="ORF">FUG_LOCUS230240</name>
</gene>
<reference evidence="3" key="1">
    <citation type="submission" date="2019-04" db="EMBL/GenBank/DDBJ databases">
        <authorList>
            <person name="Melise S."/>
            <person name="Noan J."/>
            <person name="Okalmin O."/>
        </authorList>
    </citation>
    <scope>NUCLEOTIDE SEQUENCE</scope>
    <source>
        <strain evidence="3">FN9</strain>
    </source>
</reference>
<dbReference type="SUPFAM" id="SSF51182">
    <property type="entry name" value="RmlC-like cupins"/>
    <property type="match status" value="1"/>
</dbReference>
<dbReference type="Gene3D" id="2.60.120.10">
    <property type="entry name" value="Jelly Rolls"/>
    <property type="match status" value="2"/>
</dbReference>
<feature type="transmembrane region" description="Helical" evidence="2">
    <location>
        <begin position="84"/>
        <end position="110"/>
    </location>
</feature>
<sequence>MAYHDNTTVRNDYGTTYKPERETGLLTRWVPEKLKHSGLYRWILRLTHIGQFLSSVISLGLFSARLRKVYKIVNVIKTRQGVSAAFGAVEGILAAAVLYTLIGMIISLLLKGGGPRWLRWLWVLLDIAFVGAFIAVTVLTRPNGGPAGPGRCYDTRGVQGVFGNNTDTTDDSCNLPWGTFILAILSTLFHAFTAAFHEVRERRKEHHVEKYPAQDHYDQPSHVPQTHAPQTHVPQTHAQPGYAPQQHVQDGHVVMRLFRLSDGVIEMPEKDSATRIIRSTDPKTASTAILHVIPNPANETMRFYSHKNAYAAFIVWTGCFLFFDGDKTEQLRGGDFIFIPPGTVYGYQSLVPESELLVVTTLEDPAALLGALNEDQDEAECELPGPQHIDGYRPFDPAKPIDQDASLSTFLRPYSLNPYTCPRWIFGGVLARPFVRQTQCEGKFSISVMESSQVHRVRPFLNRWLNFTSVDHCFCVIEGTFLLKLKGQAEWTELREGQAMLISARQAFTADLGSEFLRMLVITNGIGIDELICRAGHEYESTTLPETADNRWDSWDEIRFRSACSEVGALLDY</sequence>
<evidence type="ECO:0000313" key="3">
    <source>
        <dbReference type="EMBL" id="VIO56864.1"/>
    </source>
</evidence>
<dbReference type="EMBL" id="CAAKMV010000126">
    <property type="protein sequence ID" value="VIO56864.1"/>
    <property type="molecule type" value="Genomic_DNA"/>
</dbReference>
<keyword evidence="2" id="KW-1133">Transmembrane helix</keyword>
<evidence type="ECO:0000256" key="2">
    <source>
        <dbReference type="SAM" id="Phobius"/>
    </source>
</evidence>
<proteinExistence type="predicted"/>
<protein>
    <submittedName>
        <fullName evidence="3">Uncharacterized protein</fullName>
    </submittedName>
</protein>
<dbReference type="InterPro" id="IPR011051">
    <property type="entry name" value="RmlC_Cupin_sf"/>
</dbReference>
<keyword evidence="2" id="KW-0472">Membrane</keyword>
<feature type="transmembrane region" description="Helical" evidence="2">
    <location>
        <begin position="117"/>
        <end position="139"/>
    </location>
</feature>
<feature type="transmembrane region" description="Helical" evidence="2">
    <location>
        <begin position="42"/>
        <end position="64"/>
    </location>
</feature>
<feature type="compositionally biased region" description="Polar residues" evidence="1">
    <location>
        <begin position="222"/>
        <end position="238"/>
    </location>
</feature>
<dbReference type="InterPro" id="IPR014710">
    <property type="entry name" value="RmlC-like_jellyroll"/>
</dbReference>
<keyword evidence="2" id="KW-0812">Transmembrane</keyword>
<feature type="region of interest" description="Disordered" evidence="1">
    <location>
        <begin position="215"/>
        <end position="245"/>
    </location>
</feature>
<feature type="transmembrane region" description="Helical" evidence="2">
    <location>
        <begin position="175"/>
        <end position="196"/>
    </location>
</feature>
<accession>A0A4E9DBC3</accession>
<evidence type="ECO:0000256" key="1">
    <source>
        <dbReference type="SAM" id="MobiDB-lite"/>
    </source>
</evidence>
<dbReference type="AlphaFoldDB" id="A0A4E9DBC3"/>
<organism evidence="3">
    <name type="scientific">Gibberella zeae</name>
    <name type="common">Wheat head blight fungus</name>
    <name type="synonym">Fusarium graminearum</name>
    <dbReference type="NCBI Taxonomy" id="5518"/>
    <lineage>
        <taxon>Eukaryota</taxon>
        <taxon>Fungi</taxon>
        <taxon>Dikarya</taxon>
        <taxon>Ascomycota</taxon>
        <taxon>Pezizomycotina</taxon>
        <taxon>Sordariomycetes</taxon>
        <taxon>Hypocreomycetidae</taxon>
        <taxon>Hypocreales</taxon>
        <taxon>Nectriaceae</taxon>
        <taxon>Fusarium</taxon>
    </lineage>
</organism>
<name>A0A4E9DBC3_GIBZA</name>